<evidence type="ECO:0000313" key="2">
    <source>
        <dbReference type="Proteomes" id="UP001595767"/>
    </source>
</evidence>
<proteinExistence type="predicted"/>
<dbReference type="RefSeq" id="WP_378548870.1">
    <property type="nucleotide sequence ID" value="NZ_JBHSBA010000005.1"/>
</dbReference>
<accession>A0ABV8L3E1</accession>
<name>A0ABV8L3E1_9NOCA</name>
<comment type="caution">
    <text evidence="1">The sequence shown here is derived from an EMBL/GenBank/DDBJ whole genome shotgun (WGS) entry which is preliminary data.</text>
</comment>
<dbReference type="EMBL" id="JBHSBA010000005">
    <property type="protein sequence ID" value="MFC4125206.1"/>
    <property type="molecule type" value="Genomic_DNA"/>
</dbReference>
<protein>
    <submittedName>
        <fullName evidence="1">Uncharacterized protein</fullName>
    </submittedName>
</protein>
<organism evidence="1 2">
    <name type="scientific">Nocardia rhizosphaerae</name>
    <dbReference type="NCBI Taxonomy" id="1691571"/>
    <lineage>
        <taxon>Bacteria</taxon>
        <taxon>Bacillati</taxon>
        <taxon>Actinomycetota</taxon>
        <taxon>Actinomycetes</taxon>
        <taxon>Mycobacteriales</taxon>
        <taxon>Nocardiaceae</taxon>
        <taxon>Nocardia</taxon>
    </lineage>
</organism>
<reference evidence="2" key="1">
    <citation type="journal article" date="2019" name="Int. J. Syst. Evol. Microbiol.">
        <title>The Global Catalogue of Microorganisms (GCM) 10K type strain sequencing project: providing services to taxonomists for standard genome sequencing and annotation.</title>
        <authorList>
            <consortium name="The Broad Institute Genomics Platform"/>
            <consortium name="The Broad Institute Genome Sequencing Center for Infectious Disease"/>
            <person name="Wu L."/>
            <person name="Ma J."/>
        </authorList>
    </citation>
    <scope>NUCLEOTIDE SEQUENCE [LARGE SCALE GENOMIC DNA]</scope>
    <source>
        <strain evidence="2">CGMCC 4.7204</strain>
    </source>
</reference>
<dbReference type="Proteomes" id="UP001595767">
    <property type="component" value="Unassembled WGS sequence"/>
</dbReference>
<gene>
    <name evidence="1" type="ORF">ACFOW8_09735</name>
</gene>
<sequence>MATSSAWDATAQRPDALSAGVDAANYRCLLWRRRGDVIEALRNVAAFRR</sequence>
<evidence type="ECO:0000313" key="1">
    <source>
        <dbReference type="EMBL" id="MFC4125206.1"/>
    </source>
</evidence>
<keyword evidence="2" id="KW-1185">Reference proteome</keyword>